<dbReference type="PANTHER" id="PTHR42946:SF1">
    <property type="entry name" value="PHOSPHOGLUCOMUTASE (ALPHA-D-GLUCOSE-1,6-BISPHOSPHATE-DEPENDENT)"/>
    <property type="match status" value="1"/>
</dbReference>
<keyword evidence="5" id="KW-0460">Magnesium</keyword>
<dbReference type="InterPro" id="IPR016066">
    <property type="entry name" value="A-D-PHexomutase_CS"/>
</dbReference>
<name>A0A485LU22_9ZZZZ</name>
<dbReference type="SUPFAM" id="SSF53738">
    <property type="entry name" value="Phosphoglucomutase, first 3 domains"/>
    <property type="match status" value="3"/>
</dbReference>
<evidence type="ECO:0000256" key="6">
    <source>
        <dbReference type="ARBA" id="ARBA00023235"/>
    </source>
</evidence>
<dbReference type="FunFam" id="3.40.120.10:FF:000001">
    <property type="entry name" value="Phosphoglucosamine mutase"/>
    <property type="match status" value="1"/>
</dbReference>
<proteinExistence type="inferred from homology"/>
<dbReference type="GO" id="GO:0000287">
    <property type="term" value="F:magnesium ion binding"/>
    <property type="evidence" value="ECO:0007669"/>
    <property type="project" value="InterPro"/>
</dbReference>
<keyword evidence="4" id="KW-0479">Metal-binding</keyword>
<dbReference type="Pfam" id="PF02880">
    <property type="entry name" value="PGM_PMM_III"/>
    <property type="match status" value="1"/>
</dbReference>
<gene>
    <name evidence="11" type="primary">glmM</name>
    <name evidence="11" type="ORF">SCFA_1050008</name>
</gene>
<feature type="domain" description="Alpha-D-phosphohexomutase C-terminal" evidence="7">
    <location>
        <begin position="376"/>
        <end position="442"/>
    </location>
</feature>
<dbReference type="NCBIfam" id="NF008139">
    <property type="entry name" value="PRK10887.1"/>
    <property type="match status" value="1"/>
</dbReference>
<dbReference type="HAMAP" id="MF_01554_B">
    <property type="entry name" value="GlmM_B"/>
    <property type="match status" value="1"/>
</dbReference>
<dbReference type="NCBIfam" id="TIGR01455">
    <property type="entry name" value="glmM"/>
    <property type="match status" value="1"/>
</dbReference>
<dbReference type="PRINTS" id="PR00509">
    <property type="entry name" value="PGMPMM"/>
</dbReference>
<evidence type="ECO:0000256" key="4">
    <source>
        <dbReference type="ARBA" id="ARBA00022723"/>
    </source>
</evidence>
<dbReference type="FunFam" id="3.30.310.50:FF:000001">
    <property type="entry name" value="Phosphoglucosamine mutase"/>
    <property type="match status" value="1"/>
</dbReference>
<evidence type="ECO:0000259" key="9">
    <source>
        <dbReference type="Pfam" id="PF02879"/>
    </source>
</evidence>
<dbReference type="Pfam" id="PF02879">
    <property type="entry name" value="PGM_PMM_II"/>
    <property type="match status" value="1"/>
</dbReference>
<dbReference type="GO" id="GO:0005829">
    <property type="term" value="C:cytosol"/>
    <property type="evidence" value="ECO:0007669"/>
    <property type="project" value="TreeGrafter"/>
</dbReference>
<evidence type="ECO:0000256" key="1">
    <source>
        <dbReference type="ARBA" id="ARBA00001946"/>
    </source>
</evidence>
<feature type="domain" description="Alpha-D-phosphohexomutase alpha/beta/alpha" evidence="8">
    <location>
        <begin position="3"/>
        <end position="136"/>
    </location>
</feature>
<dbReference type="GO" id="GO:0005975">
    <property type="term" value="P:carbohydrate metabolic process"/>
    <property type="evidence" value="ECO:0007669"/>
    <property type="project" value="InterPro"/>
</dbReference>
<sequence>MGKLFGTDGIRGEANKYPMNAQIAFLVGQAVTYLLRKENHRTRIIIGKDTRISGYMLESSLEAGITSMGGNPYLVGVLPTPGIAFITNSMRADAGIVISASHNPYEDNGIKIFGGNGFKLTDEQEETIEDLILNSKLAKHLPQSKDMGRAFRMEDVNGRYVVFLKNTFPRNLSMEGMKVVMDTANGATYRVAPDAFIELGADVEVLHNSPNGLNINDGCGSQHTADLRKRVLETGAAVGLAFDGDGDRLIAVDEKGREITGDQILLICAMMLKEEGRLKNDLLVSTVMSNLGLRVACKKYGFRHHAAKVGDRYVLEDMLKMGGIIGGEDSGHLIFLNHHTTGDGILSAMQLIAAMVRTGKPLSELAKFMDVYPQKLINVNVKSKPDISTVPELRDAISQVESELGDDGRVLVRYSGTQNMCRVMVEGPTVEITERYCTQLAELVEKTLGMSEAAVS</sequence>
<evidence type="ECO:0000313" key="11">
    <source>
        <dbReference type="EMBL" id="VFU11375.1"/>
    </source>
</evidence>
<protein>
    <submittedName>
        <fullName evidence="11">Phosphoglucosamine mutase</fullName>
        <ecNumber evidence="11">5.4.2.10</ecNumber>
    </submittedName>
</protein>
<dbReference type="Pfam" id="PF00408">
    <property type="entry name" value="PGM_PMM_IV"/>
    <property type="match status" value="1"/>
</dbReference>
<dbReference type="InterPro" id="IPR016055">
    <property type="entry name" value="A-D-PHexomutase_a/b/a-I/II/III"/>
</dbReference>
<evidence type="ECO:0000259" key="7">
    <source>
        <dbReference type="Pfam" id="PF00408"/>
    </source>
</evidence>
<dbReference type="Gene3D" id="3.30.310.50">
    <property type="entry name" value="Alpha-D-phosphohexomutase, C-terminal domain"/>
    <property type="match status" value="1"/>
</dbReference>
<dbReference type="InterPro" id="IPR006352">
    <property type="entry name" value="GlmM_bact"/>
</dbReference>
<dbReference type="Pfam" id="PF02878">
    <property type="entry name" value="PGM_PMM_I"/>
    <property type="match status" value="1"/>
</dbReference>
<dbReference type="GO" id="GO:0009252">
    <property type="term" value="P:peptidoglycan biosynthetic process"/>
    <property type="evidence" value="ECO:0007669"/>
    <property type="project" value="TreeGrafter"/>
</dbReference>
<evidence type="ECO:0000256" key="3">
    <source>
        <dbReference type="ARBA" id="ARBA00022553"/>
    </source>
</evidence>
<dbReference type="InterPro" id="IPR036900">
    <property type="entry name" value="A-D-PHexomutase_C_sf"/>
</dbReference>
<comment type="similarity">
    <text evidence="2">Belongs to the phosphohexose mutase family.</text>
</comment>
<feature type="domain" description="Alpha-D-phosphohexomutase alpha/beta/alpha" evidence="10">
    <location>
        <begin position="260"/>
        <end position="370"/>
    </location>
</feature>
<evidence type="ECO:0000256" key="5">
    <source>
        <dbReference type="ARBA" id="ARBA00022842"/>
    </source>
</evidence>
<dbReference type="FunFam" id="3.40.120.10:FF:000003">
    <property type="entry name" value="Phosphoglucosamine mutase"/>
    <property type="match status" value="1"/>
</dbReference>
<accession>A0A485LU22</accession>
<keyword evidence="3" id="KW-0597">Phosphoprotein</keyword>
<evidence type="ECO:0000259" key="10">
    <source>
        <dbReference type="Pfam" id="PF02880"/>
    </source>
</evidence>
<dbReference type="GO" id="GO:0004615">
    <property type="term" value="F:phosphomannomutase activity"/>
    <property type="evidence" value="ECO:0007669"/>
    <property type="project" value="TreeGrafter"/>
</dbReference>
<dbReference type="AlphaFoldDB" id="A0A485LU22"/>
<dbReference type="InterPro" id="IPR005843">
    <property type="entry name" value="A-D-PHexomutase_C"/>
</dbReference>
<dbReference type="InterPro" id="IPR005845">
    <property type="entry name" value="A-D-PHexomutase_a/b/a-II"/>
</dbReference>
<dbReference type="InterPro" id="IPR050060">
    <property type="entry name" value="Phosphoglucosamine_mutase"/>
</dbReference>
<evidence type="ECO:0000256" key="2">
    <source>
        <dbReference type="ARBA" id="ARBA00010231"/>
    </source>
</evidence>
<evidence type="ECO:0000259" key="8">
    <source>
        <dbReference type="Pfam" id="PF02878"/>
    </source>
</evidence>
<organism evidence="11">
    <name type="scientific">anaerobic digester metagenome</name>
    <dbReference type="NCBI Taxonomy" id="1263854"/>
    <lineage>
        <taxon>unclassified sequences</taxon>
        <taxon>metagenomes</taxon>
        <taxon>ecological metagenomes</taxon>
    </lineage>
</organism>
<dbReference type="Gene3D" id="3.40.120.10">
    <property type="entry name" value="Alpha-D-Glucose-1,6-Bisphosphate, subunit A, domain 3"/>
    <property type="match status" value="3"/>
</dbReference>
<feature type="domain" description="Alpha-D-phosphohexomutase alpha/beta/alpha" evidence="9">
    <location>
        <begin position="160"/>
        <end position="256"/>
    </location>
</feature>
<dbReference type="InterPro" id="IPR005844">
    <property type="entry name" value="A-D-PHexomutase_a/b/a-I"/>
</dbReference>
<dbReference type="SUPFAM" id="SSF55957">
    <property type="entry name" value="Phosphoglucomutase, C-terminal domain"/>
    <property type="match status" value="1"/>
</dbReference>
<dbReference type="PANTHER" id="PTHR42946">
    <property type="entry name" value="PHOSPHOHEXOSE MUTASE"/>
    <property type="match status" value="1"/>
</dbReference>
<dbReference type="EMBL" id="CAADRM010000008">
    <property type="protein sequence ID" value="VFU11375.1"/>
    <property type="molecule type" value="Genomic_DNA"/>
</dbReference>
<dbReference type="InterPro" id="IPR005846">
    <property type="entry name" value="A-D-PHexomutase_a/b/a-III"/>
</dbReference>
<dbReference type="CDD" id="cd05802">
    <property type="entry name" value="GlmM"/>
    <property type="match status" value="1"/>
</dbReference>
<dbReference type="PROSITE" id="PS00710">
    <property type="entry name" value="PGM_PMM"/>
    <property type="match status" value="1"/>
</dbReference>
<dbReference type="GO" id="GO:0006048">
    <property type="term" value="P:UDP-N-acetylglucosamine biosynthetic process"/>
    <property type="evidence" value="ECO:0007669"/>
    <property type="project" value="TreeGrafter"/>
</dbReference>
<comment type="cofactor">
    <cofactor evidence="1">
        <name>Mg(2+)</name>
        <dbReference type="ChEBI" id="CHEBI:18420"/>
    </cofactor>
</comment>
<dbReference type="InterPro" id="IPR005841">
    <property type="entry name" value="Alpha-D-phosphohexomutase_SF"/>
</dbReference>
<dbReference type="GO" id="GO:0008966">
    <property type="term" value="F:phosphoglucosamine mutase activity"/>
    <property type="evidence" value="ECO:0007669"/>
    <property type="project" value="UniProtKB-EC"/>
</dbReference>
<reference evidence="11" key="1">
    <citation type="submission" date="2019-03" db="EMBL/GenBank/DDBJ databases">
        <authorList>
            <person name="Hao L."/>
        </authorList>
    </citation>
    <scope>NUCLEOTIDE SEQUENCE</scope>
</reference>
<keyword evidence="6 11" id="KW-0413">Isomerase</keyword>
<dbReference type="EC" id="5.4.2.10" evidence="11"/>